<dbReference type="InterPro" id="IPR011009">
    <property type="entry name" value="Kinase-like_dom_sf"/>
</dbReference>
<dbReference type="SMART" id="SM00220">
    <property type="entry name" value="S_TKc"/>
    <property type="match status" value="1"/>
</dbReference>
<dbReference type="Gene3D" id="1.10.510.10">
    <property type="entry name" value="Transferase(Phosphotransferase) domain 1"/>
    <property type="match status" value="1"/>
</dbReference>
<proteinExistence type="predicted"/>
<dbReference type="Pfam" id="PF00069">
    <property type="entry name" value="Pkinase"/>
    <property type="match status" value="1"/>
</dbReference>
<dbReference type="InterPro" id="IPR000719">
    <property type="entry name" value="Prot_kinase_dom"/>
</dbReference>
<dbReference type="PANTHER" id="PTHR24348">
    <property type="entry name" value="SERINE/THREONINE-PROTEIN KINASE UNC-51-RELATED"/>
    <property type="match status" value="1"/>
</dbReference>
<protein>
    <submittedName>
        <fullName evidence="3">Oidioi.mRNA.OKI2018_I69.PAR.g13165.t1.cds</fullName>
    </submittedName>
</protein>
<dbReference type="SUPFAM" id="SSF56112">
    <property type="entry name" value="Protein kinase-like (PK-like)"/>
    <property type="match status" value="1"/>
</dbReference>
<keyword evidence="1" id="KW-0175">Coiled coil</keyword>
<evidence type="ECO:0000259" key="2">
    <source>
        <dbReference type="PROSITE" id="PS50011"/>
    </source>
</evidence>
<name>A0ABN7S8R6_OIKDI</name>
<dbReference type="PROSITE" id="PS00108">
    <property type="entry name" value="PROTEIN_KINASE_ST"/>
    <property type="match status" value="1"/>
</dbReference>
<feature type="coiled-coil region" evidence="1">
    <location>
        <begin position="275"/>
        <end position="372"/>
    </location>
</feature>
<dbReference type="InterPro" id="IPR045269">
    <property type="entry name" value="Atg1-like"/>
</dbReference>
<gene>
    <name evidence="3" type="ORF">OKIOD_LOCUS4723</name>
</gene>
<dbReference type="EMBL" id="OU015568">
    <property type="protein sequence ID" value="CAG5091617.1"/>
    <property type="molecule type" value="Genomic_DNA"/>
</dbReference>
<feature type="domain" description="Protein kinase" evidence="2">
    <location>
        <begin position="1"/>
        <end position="251"/>
    </location>
</feature>
<dbReference type="Proteomes" id="UP001158576">
    <property type="component" value="Chromosome PAR"/>
</dbReference>
<reference evidence="3 4" key="1">
    <citation type="submission" date="2021-04" db="EMBL/GenBank/DDBJ databases">
        <authorList>
            <person name="Bliznina A."/>
        </authorList>
    </citation>
    <scope>NUCLEOTIDE SEQUENCE [LARGE SCALE GENOMIC DNA]</scope>
</reference>
<sequence length="491" mass="56439">MISSSQIEETEEEARNLEMLSGGNQFIVQFVDFLPMERPDWFKLTSISFLVMEFCELGSLNDWIGRRKQQGRWTSAEEVSLIGAQIISALAFCHSRDIAHLDVKPQNVFIKGDGITIRVGDFGSVMQLRSIEATIQGTSTDAIKNTLIYTPPESFTEPLRRSARLDVWGFGHIIQELLTFEHAFCRVDGRPTRNQRQIVNNICENKRTKLSQIRSESEEFIDFEILLQKCLNPQKLLRLENALQLRGEAIFCEFLERIESGEAPNEIIAPPEEIIRRLRETNQQQESLIEGQKRRISELEGQNRKFLAEITKQKQKVAEQEEDLKNILAENERKNQIEENLKIENGNQKKEIADLKRELDEFKDQRQSAANERQQGGECDLRRVASPIVQPFASWQKLEVAENGWNLKFQGGGGYGRDDGHLLWIGNKDGGVRFKAVVQEIDYENGKELSRGEIRSEPDGQKQKIKYNTIQGYFGDCFVRYNITFSVKSTM</sequence>
<evidence type="ECO:0000313" key="4">
    <source>
        <dbReference type="Proteomes" id="UP001158576"/>
    </source>
</evidence>
<dbReference type="InterPro" id="IPR008271">
    <property type="entry name" value="Ser/Thr_kinase_AS"/>
</dbReference>
<evidence type="ECO:0000313" key="3">
    <source>
        <dbReference type="EMBL" id="CAG5091617.1"/>
    </source>
</evidence>
<dbReference type="PROSITE" id="PS50011">
    <property type="entry name" value="PROTEIN_KINASE_DOM"/>
    <property type="match status" value="1"/>
</dbReference>
<keyword evidence="4" id="KW-1185">Reference proteome</keyword>
<organism evidence="3 4">
    <name type="scientific">Oikopleura dioica</name>
    <name type="common">Tunicate</name>
    <dbReference type="NCBI Taxonomy" id="34765"/>
    <lineage>
        <taxon>Eukaryota</taxon>
        <taxon>Metazoa</taxon>
        <taxon>Chordata</taxon>
        <taxon>Tunicata</taxon>
        <taxon>Appendicularia</taxon>
        <taxon>Copelata</taxon>
        <taxon>Oikopleuridae</taxon>
        <taxon>Oikopleura</taxon>
    </lineage>
</organism>
<accession>A0ABN7S8R6</accession>
<evidence type="ECO:0000256" key="1">
    <source>
        <dbReference type="SAM" id="Coils"/>
    </source>
</evidence>